<sequence>MVHNDPTWNIKVRSHVGLEAWRVSGAPPWSQAWGWGSIASAWWPGLRRWGPAGPSLNWLHGHFRPQWTHHPQEEHEGSGAVWIGLRTKTGALAGSDPRLWTLASGTWNVTSLAGKELELMGKVERFQIDMVGLTLTHSVGSGTQVLEGGWTLFYAGVAQGERRRAGVGFLLAHRLSSLTLRFSQSSERVASLRLQVGEQVVTVVCAYAPNNSSEYPPFLEDLGRTLDSVPTGDSIVMLGDFNAHVGNDSVIGRNGLPDQNQSGVQLLDFCGSRSLAITNTMFEHKIVHRCSWHHDSLGQVRGAIRLKKEAYRSWLVCGSPEAAYQYRLAKRAAAETEYFQELLNPTNTYPQGGTESGDQEVDHPISGADVAEVVEQLPGGGASGADEVRLGYLKALDVVGLSWLTRLWNIAWTSGAVLLDWQTGVVVPTFKSGDQRVCSSYRGITLLSLPGKVYARVLEKRIRSIVEPLIEEEQSGFRPSDGTTDQLFTLAGVLEGSWEFTSPAVQSLYRRSRSLVRIAGCKSDSFPVRVGLRQRCPLSPVLFITFMDRISRHSRGVEIVKFSGLFADDVFLLAPLSNDLQQMPGRFVTECEAAGMWISTSKSESMVLTRKKVECLLWVGEEVLPQVEEFKYLGILFTSEGRMEREIDRRIGAVSAVMRALN</sequence>
<dbReference type="CDD" id="cd01650">
    <property type="entry name" value="RT_nLTR_like"/>
    <property type="match status" value="1"/>
</dbReference>
<dbReference type="EMBL" id="RHFK02000015">
    <property type="protein sequence ID" value="TWW64942.1"/>
    <property type="molecule type" value="Genomic_DNA"/>
</dbReference>
<dbReference type="InterPro" id="IPR036691">
    <property type="entry name" value="Endo/exonu/phosph_ase_sf"/>
</dbReference>
<dbReference type="SUPFAM" id="SSF56219">
    <property type="entry name" value="DNase I-like"/>
    <property type="match status" value="1"/>
</dbReference>
<dbReference type="Proteomes" id="UP000324091">
    <property type="component" value="Chromosome 22"/>
</dbReference>
<evidence type="ECO:0000313" key="3">
    <source>
        <dbReference type="Proteomes" id="UP000324091"/>
    </source>
</evidence>
<dbReference type="Pfam" id="PF00078">
    <property type="entry name" value="RVT_1"/>
    <property type="match status" value="1"/>
</dbReference>
<name>A0A5C6NBT7_9TELE</name>
<accession>A0A5C6NBT7</accession>
<gene>
    <name evidence="2" type="ORF">D4764_22G0005890</name>
</gene>
<keyword evidence="3" id="KW-1185">Reference proteome</keyword>
<dbReference type="AlphaFoldDB" id="A0A5C6NBT7"/>
<dbReference type="PANTHER" id="PTHR47027">
    <property type="entry name" value="REVERSE TRANSCRIPTASE DOMAIN-CONTAINING PROTEIN"/>
    <property type="match status" value="1"/>
</dbReference>
<evidence type="ECO:0000313" key="2">
    <source>
        <dbReference type="EMBL" id="TWW64942.1"/>
    </source>
</evidence>
<dbReference type="SUPFAM" id="SSF56672">
    <property type="entry name" value="DNA/RNA polymerases"/>
    <property type="match status" value="1"/>
</dbReference>
<dbReference type="InterPro" id="IPR000477">
    <property type="entry name" value="RT_dom"/>
</dbReference>
<comment type="caution">
    <text evidence="2">The sequence shown here is derived from an EMBL/GenBank/DDBJ whole genome shotgun (WGS) entry which is preliminary data.</text>
</comment>
<dbReference type="Gene3D" id="3.60.10.10">
    <property type="entry name" value="Endonuclease/exonuclease/phosphatase"/>
    <property type="match status" value="1"/>
</dbReference>
<organism evidence="2 3">
    <name type="scientific">Takifugu flavidus</name>
    <name type="common">sansaifugu</name>
    <dbReference type="NCBI Taxonomy" id="433684"/>
    <lineage>
        <taxon>Eukaryota</taxon>
        <taxon>Metazoa</taxon>
        <taxon>Chordata</taxon>
        <taxon>Craniata</taxon>
        <taxon>Vertebrata</taxon>
        <taxon>Euteleostomi</taxon>
        <taxon>Actinopterygii</taxon>
        <taxon>Neopterygii</taxon>
        <taxon>Teleostei</taxon>
        <taxon>Neoteleostei</taxon>
        <taxon>Acanthomorphata</taxon>
        <taxon>Eupercaria</taxon>
        <taxon>Tetraodontiformes</taxon>
        <taxon>Tetradontoidea</taxon>
        <taxon>Tetraodontidae</taxon>
        <taxon>Takifugu</taxon>
    </lineage>
</organism>
<dbReference type="InterPro" id="IPR043502">
    <property type="entry name" value="DNA/RNA_pol_sf"/>
</dbReference>
<protein>
    <recommendedName>
        <fullName evidence="1">Reverse transcriptase domain-containing protein</fullName>
    </recommendedName>
</protein>
<proteinExistence type="predicted"/>
<dbReference type="PANTHER" id="PTHR47027:SF30">
    <property type="entry name" value="THAP-TYPE DOMAIN-CONTAINING PROTEIN"/>
    <property type="match status" value="1"/>
</dbReference>
<feature type="domain" description="Reverse transcriptase" evidence="1">
    <location>
        <begin position="500"/>
        <end position="635"/>
    </location>
</feature>
<reference evidence="2 3" key="1">
    <citation type="submission" date="2019-04" db="EMBL/GenBank/DDBJ databases">
        <title>Chromosome genome assembly for Takifugu flavidus.</title>
        <authorList>
            <person name="Xiao S."/>
        </authorList>
    </citation>
    <scope>NUCLEOTIDE SEQUENCE [LARGE SCALE GENOMIC DNA]</scope>
    <source>
        <strain evidence="2">HTHZ2018</strain>
        <tissue evidence="2">Muscle</tissue>
    </source>
</reference>
<evidence type="ECO:0000259" key="1">
    <source>
        <dbReference type="Pfam" id="PF00078"/>
    </source>
</evidence>